<accession>A0A9N8H4C2</accession>
<sequence length="316" mass="35484">MSSTNLEDTKQSATSVADAKAEAGAAADAKIAECQTNEATGTTQNVLGKEQLLELDPNLFNLSEEERDRALNIKELVEGLPDLNGLSDLMYANLAVLGDAEWALERAYQMQEVRQEYKIRLTYQDAVQSIKALMELLPLTFLSYSFNLQQAESIMIVDLIKFRLTLWRDPKGFETMMRGLFYLSYATIPSLEIARKGKTDLFECEGFKLGCGMLDVKICSQITCQTVGAFPANAYTKFYHTPVMANVVVSMTKKLVPKEIAEQWEFGCRFAGGRLDKFYLQPTPEIATQRTLANFCEGLKIRMASELVFSLDDDYE</sequence>
<evidence type="ECO:0000313" key="1">
    <source>
        <dbReference type="EMBL" id="CAB9496573.1"/>
    </source>
</evidence>
<gene>
    <name evidence="1" type="ORF">SEMRO_6_G005440.1</name>
</gene>
<evidence type="ECO:0000313" key="2">
    <source>
        <dbReference type="Proteomes" id="UP001153069"/>
    </source>
</evidence>
<dbReference type="EMBL" id="CAICTM010000006">
    <property type="protein sequence ID" value="CAB9496573.1"/>
    <property type="molecule type" value="Genomic_DNA"/>
</dbReference>
<proteinExistence type="predicted"/>
<organism evidence="1 2">
    <name type="scientific">Seminavis robusta</name>
    <dbReference type="NCBI Taxonomy" id="568900"/>
    <lineage>
        <taxon>Eukaryota</taxon>
        <taxon>Sar</taxon>
        <taxon>Stramenopiles</taxon>
        <taxon>Ochrophyta</taxon>
        <taxon>Bacillariophyta</taxon>
        <taxon>Bacillariophyceae</taxon>
        <taxon>Bacillariophycidae</taxon>
        <taxon>Naviculales</taxon>
        <taxon>Naviculaceae</taxon>
        <taxon>Seminavis</taxon>
    </lineage>
</organism>
<dbReference type="OrthoDB" id="18234at2759"/>
<dbReference type="AlphaFoldDB" id="A0A9N8H4C2"/>
<keyword evidence="2" id="KW-1185">Reference proteome</keyword>
<dbReference type="Proteomes" id="UP001153069">
    <property type="component" value="Unassembled WGS sequence"/>
</dbReference>
<reference evidence="1" key="1">
    <citation type="submission" date="2020-06" db="EMBL/GenBank/DDBJ databases">
        <authorList>
            <consortium name="Plant Systems Biology data submission"/>
        </authorList>
    </citation>
    <scope>NUCLEOTIDE SEQUENCE</scope>
    <source>
        <strain evidence="1">D6</strain>
    </source>
</reference>
<name>A0A9N8H4C2_9STRA</name>
<protein>
    <submittedName>
        <fullName evidence="1">Uncharacterized protein</fullName>
    </submittedName>
</protein>
<comment type="caution">
    <text evidence="1">The sequence shown here is derived from an EMBL/GenBank/DDBJ whole genome shotgun (WGS) entry which is preliminary data.</text>
</comment>